<evidence type="ECO:0000313" key="4">
    <source>
        <dbReference type="EMBL" id="KAF0026732.1"/>
    </source>
</evidence>
<keyword evidence="1" id="KW-0175">Coiled coil</keyword>
<keyword evidence="3" id="KW-0732">Signal</keyword>
<feature type="region of interest" description="Disordered" evidence="2">
    <location>
        <begin position="200"/>
        <end position="247"/>
    </location>
</feature>
<dbReference type="EMBL" id="VEVO01000019">
    <property type="protein sequence ID" value="KAF0026732.1"/>
    <property type="molecule type" value="Genomic_DNA"/>
</dbReference>
<proteinExistence type="predicted"/>
<reference evidence="4 5" key="1">
    <citation type="submission" date="2019-06" db="EMBL/GenBank/DDBJ databases">
        <title>Draft genomes of female and male turbot (Scophthalmus maximus).</title>
        <authorList>
            <person name="Xu H."/>
            <person name="Xu X.-W."/>
            <person name="Shao C."/>
            <person name="Chen S."/>
        </authorList>
    </citation>
    <scope>NUCLEOTIDE SEQUENCE [LARGE SCALE GENOMIC DNA]</scope>
    <source>
        <strain evidence="4">Ysfricsl-2016a</strain>
        <tissue evidence="4">Blood</tissue>
    </source>
</reference>
<name>A0A6A4S632_SCOMX</name>
<dbReference type="Proteomes" id="UP000438429">
    <property type="component" value="Unassembled WGS sequence"/>
</dbReference>
<feature type="region of interest" description="Disordered" evidence="2">
    <location>
        <begin position="169"/>
        <end position="188"/>
    </location>
</feature>
<feature type="compositionally biased region" description="Basic and acidic residues" evidence="2">
    <location>
        <begin position="217"/>
        <end position="231"/>
    </location>
</feature>
<evidence type="ECO:0000256" key="1">
    <source>
        <dbReference type="SAM" id="Coils"/>
    </source>
</evidence>
<feature type="compositionally biased region" description="Polar residues" evidence="2">
    <location>
        <begin position="326"/>
        <end position="350"/>
    </location>
</feature>
<comment type="caution">
    <text evidence="4">The sequence shown here is derived from an EMBL/GenBank/DDBJ whole genome shotgun (WGS) entry which is preliminary data.</text>
</comment>
<evidence type="ECO:0000256" key="3">
    <source>
        <dbReference type="SAM" id="SignalP"/>
    </source>
</evidence>
<feature type="coiled-coil region" evidence="1">
    <location>
        <begin position="435"/>
        <end position="462"/>
    </location>
</feature>
<feature type="region of interest" description="Disordered" evidence="2">
    <location>
        <begin position="325"/>
        <end position="352"/>
    </location>
</feature>
<dbReference type="SUPFAM" id="SSF57997">
    <property type="entry name" value="Tropomyosin"/>
    <property type="match status" value="1"/>
</dbReference>
<feature type="signal peptide" evidence="3">
    <location>
        <begin position="1"/>
        <end position="20"/>
    </location>
</feature>
<dbReference type="AlphaFoldDB" id="A0A6A4S632"/>
<evidence type="ECO:0000313" key="5">
    <source>
        <dbReference type="Proteomes" id="UP000438429"/>
    </source>
</evidence>
<organism evidence="4 5">
    <name type="scientific">Scophthalmus maximus</name>
    <name type="common">Turbot</name>
    <name type="synonym">Psetta maxima</name>
    <dbReference type="NCBI Taxonomy" id="52904"/>
    <lineage>
        <taxon>Eukaryota</taxon>
        <taxon>Metazoa</taxon>
        <taxon>Chordata</taxon>
        <taxon>Craniata</taxon>
        <taxon>Vertebrata</taxon>
        <taxon>Euteleostomi</taxon>
        <taxon>Actinopterygii</taxon>
        <taxon>Neopterygii</taxon>
        <taxon>Teleostei</taxon>
        <taxon>Neoteleostei</taxon>
        <taxon>Acanthomorphata</taxon>
        <taxon>Carangaria</taxon>
        <taxon>Pleuronectiformes</taxon>
        <taxon>Pleuronectoidei</taxon>
        <taxon>Scophthalmidae</taxon>
        <taxon>Scophthalmus</taxon>
    </lineage>
</organism>
<accession>A0A6A4S632</accession>
<sequence length="634" mass="73760">MRRLLLFIFLLLLHTELDIAALFSSVSCTRSSLSKRLILHQKSCGQRKAAELALTRKPTESEISCSFTVREKFANFPEMAEEIDWRRLVETSQSEREGIGEMRDSPNQIQPEAFQRENSLHQELWKLQRKFNNAISDYGLKISESGLRQKISRWNDLKKELERLQLPFHTDNHPPAAGHAAGLSPDGDQDVTALERERENLTTAPEQLGGESLTFRDLSERDSVKSTEKVTVRGQEGDTPMPQTSAQPVGLDCARQVLRAVFKQLSVCFEELKEEIAQKGAIELKTIQCVNTEVRETHDRRTQQIPEASEGQSVMLPKQVEDVLRSNETTSSSEQKIPQNGQKISECEQTTQRKDRTMSQREVQMLECVQVISQSGHTIAKCKQRIAECETIISRKDRMISQQEWIISEFEERMSECEQAISHNGQTISRNERIISQYEGKFSQMEQKISEYEQSISEYEQIISRKDQTIPRHGRTISEPEWEFLQPEGDNSEYEQTISQMEQRFFEDQQTLSRMEQKISTYEQNISEYDQIISRMDRMVSQHGWLIAEPEREMAQRGEKIWECERELRQRGEIIARKDRAIPQHGRVISEPEWEFLQPEEKISEYGQEISQREEKIWEHEHVVSQKEETISPH</sequence>
<evidence type="ECO:0000256" key="2">
    <source>
        <dbReference type="SAM" id="MobiDB-lite"/>
    </source>
</evidence>
<gene>
    <name evidence="4" type="ORF">F2P81_021469</name>
</gene>
<dbReference type="Gene3D" id="1.20.5.340">
    <property type="match status" value="1"/>
</dbReference>
<feature type="chain" id="PRO_5025539944" evidence="3">
    <location>
        <begin position="21"/>
        <end position="634"/>
    </location>
</feature>
<protein>
    <submittedName>
        <fullName evidence="4">Uncharacterized protein</fullName>
    </submittedName>
</protein>